<keyword evidence="6 14" id="KW-0732">Signal</keyword>
<dbReference type="Gene3D" id="2.50.20.10">
    <property type="entry name" value="Lipoprotein localisation LolA/LolB/LppX"/>
    <property type="match status" value="1"/>
</dbReference>
<feature type="signal peptide" evidence="14">
    <location>
        <begin position="1"/>
        <end position="28"/>
    </location>
</feature>
<evidence type="ECO:0000256" key="6">
    <source>
        <dbReference type="ARBA" id="ARBA00022729"/>
    </source>
</evidence>
<dbReference type="RefSeq" id="WP_132973685.1">
    <property type="nucleotide sequence ID" value="NZ_SMFX01000001.1"/>
</dbReference>
<evidence type="ECO:0000256" key="11">
    <source>
        <dbReference type="ARBA" id="ARBA00023237"/>
    </source>
</evidence>
<comment type="caution">
    <text evidence="15">The sequence shown here is derived from an EMBL/GenBank/DDBJ whole genome shotgun (WGS) entry which is preliminary data.</text>
</comment>
<evidence type="ECO:0000256" key="7">
    <source>
        <dbReference type="ARBA" id="ARBA00022927"/>
    </source>
</evidence>
<evidence type="ECO:0000313" key="16">
    <source>
        <dbReference type="Proteomes" id="UP000295707"/>
    </source>
</evidence>
<evidence type="ECO:0000256" key="5">
    <source>
        <dbReference type="ARBA" id="ARBA00022448"/>
    </source>
</evidence>
<comment type="similarity">
    <text evidence="2 13">Belongs to the LolB family.</text>
</comment>
<keyword evidence="11 13" id="KW-0998">Cell outer membrane</keyword>
<comment type="function">
    <text evidence="13">Plays a critical role in the incorporation of lipoproteins in the outer membrane after they are released by the LolA protein.</text>
</comment>
<keyword evidence="16" id="KW-1185">Reference proteome</keyword>
<evidence type="ECO:0000256" key="4">
    <source>
        <dbReference type="ARBA" id="ARBA00016202"/>
    </source>
</evidence>
<gene>
    <name evidence="13" type="primary">lolB</name>
    <name evidence="15" type="ORF">DFR30_2517</name>
</gene>
<evidence type="ECO:0000256" key="8">
    <source>
        <dbReference type="ARBA" id="ARBA00023136"/>
    </source>
</evidence>
<accession>A0A4R1HB92</accession>
<proteinExistence type="inferred from homology"/>
<dbReference type="GO" id="GO:0009279">
    <property type="term" value="C:cell outer membrane"/>
    <property type="evidence" value="ECO:0007669"/>
    <property type="project" value="UniProtKB-SubCell"/>
</dbReference>
<dbReference type="AlphaFoldDB" id="A0A4R1HB92"/>
<keyword evidence="5 13" id="KW-0813">Transport</keyword>
<keyword evidence="7 13" id="KW-0653">Protein transport</keyword>
<evidence type="ECO:0000256" key="14">
    <source>
        <dbReference type="SAM" id="SignalP"/>
    </source>
</evidence>
<comment type="subcellular location">
    <subcellularLocation>
        <location evidence="1">Cell outer membrane</location>
        <topology evidence="1">Lipid-anchor</topology>
    </subcellularLocation>
</comment>
<dbReference type="SUPFAM" id="SSF89392">
    <property type="entry name" value="Prokaryotic lipoproteins and lipoprotein localization factors"/>
    <property type="match status" value="1"/>
</dbReference>
<dbReference type="Pfam" id="PF03550">
    <property type="entry name" value="LolB"/>
    <property type="match status" value="1"/>
</dbReference>
<keyword evidence="10 13" id="KW-0143">Chaperone</keyword>
<dbReference type="NCBIfam" id="TIGR00548">
    <property type="entry name" value="lolB"/>
    <property type="match status" value="1"/>
</dbReference>
<evidence type="ECO:0000256" key="13">
    <source>
        <dbReference type="HAMAP-Rule" id="MF_00233"/>
    </source>
</evidence>
<feature type="chain" id="PRO_5020412812" description="Outer-membrane lipoprotein LolB" evidence="14">
    <location>
        <begin position="29"/>
        <end position="204"/>
    </location>
</feature>
<evidence type="ECO:0000256" key="2">
    <source>
        <dbReference type="ARBA" id="ARBA00009696"/>
    </source>
</evidence>
<sequence>MGGSLISLKWLHLFRLYPLLLLSACATQAPLHQPADSGSWEAHKASVAALRDWQVRGRLAVRTDEEGWSAAFDWKQDDDNYRIRLRGPFGQGAIELEGGDTGVWLKRAGRPAEFSTRPEILLEQQSGWRLPVAGLDYWLRGLPDREGDARTRLDAAGRLASLQQHGWQIEYRDYRDYGGYALPARLDLQRDGVHVKLLVDEWEL</sequence>
<organism evidence="15 16">
    <name type="scientific">Thiogranum longum</name>
    <dbReference type="NCBI Taxonomy" id="1537524"/>
    <lineage>
        <taxon>Bacteria</taxon>
        <taxon>Pseudomonadati</taxon>
        <taxon>Pseudomonadota</taxon>
        <taxon>Gammaproteobacteria</taxon>
        <taxon>Chromatiales</taxon>
        <taxon>Ectothiorhodospiraceae</taxon>
        <taxon>Thiogranum</taxon>
    </lineage>
</organism>
<evidence type="ECO:0000256" key="9">
    <source>
        <dbReference type="ARBA" id="ARBA00023139"/>
    </source>
</evidence>
<dbReference type="Proteomes" id="UP000295707">
    <property type="component" value="Unassembled WGS sequence"/>
</dbReference>
<keyword evidence="12 15" id="KW-0449">Lipoprotein</keyword>
<dbReference type="OrthoDB" id="9797618at2"/>
<dbReference type="GO" id="GO:0044874">
    <property type="term" value="P:lipoprotein localization to outer membrane"/>
    <property type="evidence" value="ECO:0007669"/>
    <property type="project" value="UniProtKB-UniRule"/>
</dbReference>
<dbReference type="GO" id="GO:0015031">
    <property type="term" value="P:protein transport"/>
    <property type="evidence" value="ECO:0007669"/>
    <property type="project" value="UniProtKB-KW"/>
</dbReference>
<dbReference type="InterPro" id="IPR029046">
    <property type="entry name" value="LolA/LolB/LppX"/>
</dbReference>
<name>A0A4R1HB92_9GAMM</name>
<dbReference type="EMBL" id="SMFX01000001">
    <property type="protein sequence ID" value="TCK19217.1"/>
    <property type="molecule type" value="Genomic_DNA"/>
</dbReference>
<dbReference type="CDD" id="cd16326">
    <property type="entry name" value="LolB"/>
    <property type="match status" value="1"/>
</dbReference>
<dbReference type="InterPro" id="IPR004565">
    <property type="entry name" value="OM_lipoprot_LolB"/>
</dbReference>
<evidence type="ECO:0000313" key="15">
    <source>
        <dbReference type="EMBL" id="TCK19217.1"/>
    </source>
</evidence>
<evidence type="ECO:0000256" key="10">
    <source>
        <dbReference type="ARBA" id="ARBA00023186"/>
    </source>
</evidence>
<keyword evidence="8 13" id="KW-0472">Membrane</keyword>
<evidence type="ECO:0000256" key="1">
    <source>
        <dbReference type="ARBA" id="ARBA00004459"/>
    </source>
</evidence>
<protein>
    <recommendedName>
        <fullName evidence="4 13">Outer-membrane lipoprotein LolB</fullName>
    </recommendedName>
</protein>
<reference evidence="15 16" key="1">
    <citation type="submission" date="2019-03" db="EMBL/GenBank/DDBJ databases">
        <title>Genomic Encyclopedia of Type Strains, Phase IV (KMG-IV): sequencing the most valuable type-strain genomes for metagenomic binning, comparative biology and taxonomic classification.</title>
        <authorList>
            <person name="Goeker M."/>
        </authorList>
    </citation>
    <scope>NUCLEOTIDE SEQUENCE [LARGE SCALE GENOMIC DNA]</scope>
    <source>
        <strain evidence="15 16">DSM 19610</strain>
    </source>
</reference>
<evidence type="ECO:0000256" key="3">
    <source>
        <dbReference type="ARBA" id="ARBA00011245"/>
    </source>
</evidence>
<evidence type="ECO:0000256" key="12">
    <source>
        <dbReference type="ARBA" id="ARBA00023288"/>
    </source>
</evidence>
<dbReference type="HAMAP" id="MF_00233">
    <property type="entry name" value="LolB"/>
    <property type="match status" value="1"/>
</dbReference>
<comment type="subunit">
    <text evidence="3 13">Monomer.</text>
</comment>
<keyword evidence="9" id="KW-0564">Palmitate</keyword>